<evidence type="ECO:0000256" key="1">
    <source>
        <dbReference type="SAM" id="MobiDB-lite"/>
    </source>
</evidence>
<dbReference type="PaxDb" id="65489-OBART09G09140.1"/>
<dbReference type="Proteomes" id="UP000026960">
    <property type="component" value="Chromosome 9"/>
</dbReference>
<evidence type="ECO:0000313" key="3">
    <source>
        <dbReference type="Proteomes" id="UP000026960"/>
    </source>
</evidence>
<reference evidence="2" key="1">
    <citation type="journal article" date="2009" name="Rice">
        <title>De Novo Next Generation Sequencing of Plant Genomes.</title>
        <authorList>
            <person name="Rounsley S."/>
            <person name="Marri P.R."/>
            <person name="Yu Y."/>
            <person name="He R."/>
            <person name="Sisneros N."/>
            <person name="Goicoechea J.L."/>
            <person name="Lee S.J."/>
            <person name="Angelova A."/>
            <person name="Kudrna D."/>
            <person name="Luo M."/>
            <person name="Affourtit J."/>
            <person name="Desany B."/>
            <person name="Knight J."/>
            <person name="Niazi F."/>
            <person name="Egholm M."/>
            <person name="Wing R.A."/>
        </authorList>
    </citation>
    <scope>NUCLEOTIDE SEQUENCE [LARGE SCALE GENOMIC DNA]</scope>
    <source>
        <strain evidence="2">cv. IRGC 105608</strain>
    </source>
</reference>
<name>A0A0D3H6H7_9ORYZ</name>
<sequence>MAGGELRRETKDDVPLSRQAAHGDREGSWLELAPRISSLVLLAQICTGHLANVHEGAGMFYQPKFKLSTFFVIWMSRPVVIEVLGKVNLSGTGGNVSESSPGVFLQALLYSLGAQSCPGGLQPG</sequence>
<protein>
    <submittedName>
        <fullName evidence="2">Uncharacterized protein</fullName>
    </submittedName>
</protein>
<dbReference type="AlphaFoldDB" id="A0A0D3H6H7"/>
<dbReference type="EnsemblPlants" id="OBART09G09140.1">
    <property type="protein sequence ID" value="OBART09G09140.1"/>
    <property type="gene ID" value="OBART09G09140"/>
</dbReference>
<feature type="region of interest" description="Disordered" evidence="1">
    <location>
        <begin position="1"/>
        <end position="26"/>
    </location>
</feature>
<organism evidence="2">
    <name type="scientific">Oryza barthii</name>
    <dbReference type="NCBI Taxonomy" id="65489"/>
    <lineage>
        <taxon>Eukaryota</taxon>
        <taxon>Viridiplantae</taxon>
        <taxon>Streptophyta</taxon>
        <taxon>Embryophyta</taxon>
        <taxon>Tracheophyta</taxon>
        <taxon>Spermatophyta</taxon>
        <taxon>Magnoliopsida</taxon>
        <taxon>Liliopsida</taxon>
        <taxon>Poales</taxon>
        <taxon>Poaceae</taxon>
        <taxon>BOP clade</taxon>
        <taxon>Oryzoideae</taxon>
        <taxon>Oryzeae</taxon>
        <taxon>Oryzinae</taxon>
        <taxon>Oryza</taxon>
    </lineage>
</organism>
<reference evidence="2" key="2">
    <citation type="submission" date="2015-03" db="UniProtKB">
        <authorList>
            <consortium name="EnsemblPlants"/>
        </authorList>
    </citation>
    <scope>IDENTIFICATION</scope>
</reference>
<proteinExistence type="predicted"/>
<accession>A0A0D3H6H7</accession>
<dbReference type="HOGENOM" id="CLU_2007425_0_0_1"/>
<keyword evidence="3" id="KW-1185">Reference proteome</keyword>
<evidence type="ECO:0000313" key="2">
    <source>
        <dbReference type="EnsemblPlants" id="OBART09G09140.1"/>
    </source>
</evidence>
<dbReference type="Gramene" id="OBART09G09140.1">
    <property type="protein sequence ID" value="OBART09G09140.1"/>
    <property type="gene ID" value="OBART09G09140"/>
</dbReference>